<comment type="caution">
    <text evidence="8">The sequence shown here is derived from an EMBL/GenBank/DDBJ whole genome shotgun (WGS) entry which is preliminary data.</text>
</comment>
<reference evidence="8 9" key="1">
    <citation type="submission" date="2019-04" db="EMBL/GenBank/DDBJ databases">
        <title>Genome of a novel bacterium Candidatus Jettenia ecosi reconstructed from metagenome of an anammox bioreactor.</title>
        <authorList>
            <person name="Mardanov A.V."/>
            <person name="Beletsky A.V."/>
            <person name="Ravin N.V."/>
            <person name="Botchkova E.A."/>
            <person name="Litti Y.V."/>
            <person name="Nozhevnikova A.N."/>
        </authorList>
    </citation>
    <scope>NUCLEOTIDE SEQUENCE [LARGE SCALE GENOMIC DNA]</scope>
    <source>
        <strain evidence="8">J2</strain>
    </source>
</reference>
<protein>
    <recommendedName>
        <fullName evidence="2">carbonic anhydrase</fullName>
        <ecNumber evidence="2">4.2.1.1</ecNumber>
    </recommendedName>
</protein>
<keyword evidence="3 7" id="KW-0479">Metal-binding</keyword>
<comment type="similarity">
    <text evidence="1">Belongs to the beta-class carbonic anhydrase family.</text>
</comment>
<evidence type="ECO:0000256" key="3">
    <source>
        <dbReference type="ARBA" id="ARBA00022723"/>
    </source>
</evidence>
<evidence type="ECO:0000313" key="9">
    <source>
        <dbReference type="Proteomes" id="UP000319783"/>
    </source>
</evidence>
<proteinExistence type="inferred from homology"/>
<evidence type="ECO:0000256" key="6">
    <source>
        <dbReference type="ARBA" id="ARBA00048348"/>
    </source>
</evidence>
<dbReference type="Pfam" id="PF00484">
    <property type="entry name" value="Pro_CA"/>
    <property type="match status" value="1"/>
</dbReference>
<dbReference type="EMBL" id="SULG01000041">
    <property type="protein sequence ID" value="TLD41627.1"/>
    <property type="molecule type" value="Genomic_DNA"/>
</dbReference>
<evidence type="ECO:0000256" key="2">
    <source>
        <dbReference type="ARBA" id="ARBA00012925"/>
    </source>
</evidence>
<comment type="catalytic activity">
    <reaction evidence="6">
        <text>hydrogencarbonate + H(+) = CO2 + H2O</text>
        <dbReference type="Rhea" id="RHEA:10748"/>
        <dbReference type="ChEBI" id="CHEBI:15377"/>
        <dbReference type="ChEBI" id="CHEBI:15378"/>
        <dbReference type="ChEBI" id="CHEBI:16526"/>
        <dbReference type="ChEBI" id="CHEBI:17544"/>
        <dbReference type="EC" id="4.2.1.1"/>
    </reaction>
</comment>
<dbReference type="SUPFAM" id="SSF53056">
    <property type="entry name" value="beta-carbonic anhydrase, cab"/>
    <property type="match status" value="1"/>
</dbReference>
<dbReference type="Proteomes" id="UP000319783">
    <property type="component" value="Unassembled WGS sequence"/>
</dbReference>
<comment type="cofactor">
    <cofactor evidence="7">
        <name>Zn(2+)</name>
        <dbReference type="ChEBI" id="CHEBI:29105"/>
    </cofactor>
    <text evidence="7">Binds 1 zinc ion per subunit.</text>
</comment>
<dbReference type="InterPro" id="IPR036874">
    <property type="entry name" value="Carbonic_anhydrase_sf"/>
</dbReference>
<feature type="binding site" evidence="7">
    <location>
        <position position="42"/>
    </location>
    <ligand>
        <name>Zn(2+)</name>
        <dbReference type="ChEBI" id="CHEBI:29105"/>
    </ligand>
</feature>
<feature type="binding site" evidence="7">
    <location>
        <position position="97"/>
    </location>
    <ligand>
        <name>Zn(2+)</name>
        <dbReference type="ChEBI" id="CHEBI:29105"/>
    </ligand>
</feature>
<dbReference type="InterPro" id="IPR001765">
    <property type="entry name" value="Carbonic_anhydrase"/>
</dbReference>
<evidence type="ECO:0000256" key="4">
    <source>
        <dbReference type="ARBA" id="ARBA00022833"/>
    </source>
</evidence>
<name>A0A533QAA7_9BACT</name>
<feature type="binding site" evidence="7">
    <location>
        <position position="94"/>
    </location>
    <ligand>
        <name>Zn(2+)</name>
        <dbReference type="ChEBI" id="CHEBI:29105"/>
    </ligand>
</feature>
<feature type="binding site" evidence="7">
    <location>
        <position position="44"/>
    </location>
    <ligand>
        <name>Zn(2+)</name>
        <dbReference type="ChEBI" id="CHEBI:29105"/>
    </ligand>
</feature>
<keyword evidence="4 7" id="KW-0862">Zinc</keyword>
<evidence type="ECO:0000313" key="8">
    <source>
        <dbReference type="EMBL" id="TLD41627.1"/>
    </source>
</evidence>
<evidence type="ECO:0000256" key="1">
    <source>
        <dbReference type="ARBA" id="ARBA00006217"/>
    </source>
</evidence>
<dbReference type="AlphaFoldDB" id="A0A533QAA7"/>
<keyword evidence="5" id="KW-0456">Lyase</keyword>
<dbReference type="PANTHER" id="PTHR11002:SF76">
    <property type="entry name" value="CARBONIC ANHYDRASE"/>
    <property type="match status" value="1"/>
</dbReference>
<dbReference type="GO" id="GO:0004089">
    <property type="term" value="F:carbonate dehydratase activity"/>
    <property type="evidence" value="ECO:0007669"/>
    <property type="project" value="UniProtKB-EC"/>
</dbReference>
<evidence type="ECO:0000256" key="7">
    <source>
        <dbReference type="PIRSR" id="PIRSR601765-1"/>
    </source>
</evidence>
<dbReference type="SMART" id="SM00947">
    <property type="entry name" value="Pro_CA"/>
    <property type="match status" value="1"/>
</dbReference>
<dbReference type="EC" id="4.2.1.1" evidence="2"/>
<dbReference type="PANTHER" id="PTHR11002">
    <property type="entry name" value="CARBONIC ANHYDRASE"/>
    <property type="match status" value="1"/>
</dbReference>
<dbReference type="GO" id="GO:0008270">
    <property type="term" value="F:zinc ion binding"/>
    <property type="evidence" value="ECO:0007669"/>
    <property type="project" value="InterPro"/>
</dbReference>
<gene>
    <name evidence="8" type="ORF">JETT_2114</name>
</gene>
<sequence length="263" mass="29823">MEVGNIFRHLLVHNEAFVKKTDETKFLAYATHQNPYITLLTCADSRVQGEILGIDIFNKVFIIRNAGNQVAINRGSIEYSILVLNTPVMFVLGHTDCGAVKFATHACITQSEEIVNLAKSFDKLIKTDYSKISHEVKSEMLPLTIPIERGIPQLGKIRNEKKELAYLSQINVDYQVEKALKYYGNRVKENKLTIIGGVYDFVGAYSKELGRILITNINGVFNTGELQEMARKIIKRIPSYNESSEEYKLVCQLIEEKVTRIES</sequence>
<evidence type="ECO:0000256" key="5">
    <source>
        <dbReference type="ARBA" id="ARBA00023239"/>
    </source>
</evidence>
<organism evidence="8 9">
    <name type="scientific">Candidatus Jettenia ecosi</name>
    <dbReference type="NCBI Taxonomy" id="2494326"/>
    <lineage>
        <taxon>Bacteria</taxon>
        <taxon>Pseudomonadati</taxon>
        <taxon>Planctomycetota</taxon>
        <taxon>Candidatus Brocadiia</taxon>
        <taxon>Candidatus Brocadiales</taxon>
        <taxon>Candidatus Brocadiaceae</taxon>
        <taxon>Candidatus Jettenia</taxon>
    </lineage>
</organism>
<accession>A0A533QAA7</accession>
<dbReference type="Gene3D" id="3.40.1050.10">
    <property type="entry name" value="Carbonic anhydrase"/>
    <property type="match status" value="1"/>
</dbReference>